<dbReference type="AlphaFoldDB" id="A0A1H1MQC0"/>
<protein>
    <submittedName>
        <fullName evidence="2">Uncharacterized conserved protein YbjT, contains NAD(P)-binding and DUF2867 domains</fullName>
    </submittedName>
</protein>
<evidence type="ECO:0000259" key="1">
    <source>
        <dbReference type="Pfam" id="PF01370"/>
    </source>
</evidence>
<dbReference type="STRING" id="1249933.SAMN04489797_0397"/>
<dbReference type="RefSeq" id="WP_092443740.1">
    <property type="nucleotide sequence ID" value="NZ_LT629774.1"/>
</dbReference>
<proteinExistence type="predicted"/>
<dbReference type="InterPro" id="IPR021295">
    <property type="entry name" value="DUF2867"/>
</dbReference>
<dbReference type="Proteomes" id="UP000198963">
    <property type="component" value="Chromosome I"/>
</dbReference>
<dbReference type="SUPFAM" id="SSF51735">
    <property type="entry name" value="NAD(P)-binding Rossmann-fold domains"/>
    <property type="match status" value="1"/>
</dbReference>
<name>A0A1H1MQC0_9FLAO</name>
<evidence type="ECO:0000313" key="2">
    <source>
        <dbReference type="EMBL" id="SDR89073.1"/>
    </source>
</evidence>
<dbReference type="EMBL" id="LT629774">
    <property type="protein sequence ID" value="SDR89073.1"/>
    <property type="molecule type" value="Genomic_DNA"/>
</dbReference>
<organism evidence="2 3">
    <name type="scientific">Winogradskyella sediminis</name>
    <dbReference type="NCBI Taxonomy" id="1382466"/>
    <lineage>
        <taxon>Bacteria</taxon>
        <taxon>Pseudomonadati</taxon>
        <taxon>Bacteroidota</taxon>
        <taxon>Flavobacteriia</taxon>
        <taxon>Flavobacteriales</taxon>
        <taxon>Flavobacteriaceae</taxon>
        <taxon>Winogradskyella</taxon>
    </lineage>
</organism>
<keyword evidence="3" id="KW-1185">Reference proteome</keyword>
<reference evidence="2 3" key="1">
    <citation type="submission" date="2016-10" db="EMBL/GenBank/DDBJ databases">
        <authorList>
            <person name="Varghese N."/>
            <person name="Submissions S."/>
        </authorList>
    </citation>
    <scope>NUCLEOTIDE SEQUENCE [LARGE SCALE GENOMIC DNA]</scope>
    <source>
        <strain evidence="2 3">RHA_55</strain>
    </source>
</reference>
<sequence length="485" mass="55377">MRILITGTTGYIAKRLALQLLEDKHKLVCCVRDLNRIPDEIEDHPLCSFIKVDFLKPEDAEIPKDIDTAYYLIHSMATSSDDFEDLEQQCAQNFKDLVEPTNCKQVLFLSGIVNDASLSKHLKSRLQVENTLKSENYALTTFRAGIIVGSGSASFEIIRDIVEKLPFMITPKWLNTKTQPLAVRDVLNFLAGGLGKTELYNNSYDIFGPEVLTYKEMLLQFAEVRGLKRYIVTLPVLTPKLSSYWLYFVTSTSFKLAAALVDSMKVEVIGKPSNINNIIGIEPMDYKTAVDLAFQKIEQNAVISSWKDAVSSGRFKDQLSKHIELPKFGCFKDVKQRKVTDEEFTLNKIWAIGGRNGWYSFNGLWKLRGYMDKLFGGVGLRRGRTSDTYLEAGDALDFWRVLYANKEEKRLLLFAEMRLPGEAWLEFKIVDDQLHQRAVFRPKGIWGRLYWYAVLPFHAFVFNGMINALVKNENENTPEVPSRGQ</sequence>
<dbReference type="Gene3D" id="3.40.50.720">
    <property type="entry name" value="NAD(P)-binding Rossmann-like Domain"/>
    <property type="match status" value="1"/>
</dbReference>
<dbReference type="InterPro" id="IPR036291">
    <property type="entry name" value="NAD(P)-bd_dom_sf"/>
</dbReference>
<dbReference type="Pfam" id="PF01370">
    <property type="entry name" value="Epimerase"/>
    <property type="match status" value="1"/>
</dbReference>
<accession>A0A1H1MQC0</accession>
<dbReference type="InterPro" id="IPR001509">
    <property type="entry name" value="Epimerase_deHydtase"/>
</dbReference>
<evidence type="ECO:0000313" key="3">
    <source>
        <dbReference type="Proteomes" id="UP000198963"/>
    </source>
</evidence>
<feature type="domain" description="NAD-dependent epimerase/dehydratase" evidence="1">
    <location>
        <begin position="3"/>
        <end position="85"/>
    </location>
</feature>
<dbReference type="Pfam" id="PF11066">
    <property type="entry name" value="DUF2867"/>
    <property type="match status" value="1"/>
</dbReference>
<gene>
    <name evidence="2" type="ORF">SAMN04489797_0397</name>
</gene>